<evidence type="ECO:0000256" key="2">
    <source>
        <dbReference type="ARBA" id="ARBA00022450"/>
    </source>
</evidence>
<dbReference type="Gene3D" id="3.40.50.980">
    <property type="match status" value="2"/>
</dbReference>
<dbReference type="FunFam" id="1.10.1200.10:FF:000005">
    <property type="entry name" value="Nonribosomal peptide synthetase 1"/>
    <property type="match status" value="1"/>
</dbReference>
<dbReference type="Gene3D" id="3.30.559.30">
    <property type="entry name" value="Nonribosomal peptide synthetase, condensation domain"/>
    <property type="match status" value="1"/>
</dbReference>
<dbReference type="Gene3D" id="1.10.1200.10">
    <property type="entry name" value="ACP-like"/>
    <property type="match status" value="1"/>
</dbReference>
<dbReference type="NCBIfam" id="TIGR01733">
    <property type="entry name" value="AA-adenyl-dom"/>
    <property type="match status" value="1"/>
</dbReference>
<dbReference type="InterPro" id="IPR001031">
    <property type="entry name" value="Thioesterase"/>
</dbReference>
<dbReference type="SMART" id="SM00824">
    <property type="entry name" value="PKS_TE"/>
    <property type="match status" value="1"/>
</dbReference>
<dbReference type="CDD" id="cd05930">
    <property type="entry name" value="A_NRPS"/>
    <property type="match status" value="1"/>
</dbReference>
<dbReference type="Pfam" id="PF00501">
    <property type="entry name" value="AMP-binding"/>
    <property type="match status" value="1"/>
</dbReference>
<dbReference type="Gene3D" id="2.30.38.10">
    <property type="entry name" value="Luciferase, Domain 3"/>
    <property type="match status" value="1"/>
</dbReference>
<keyword evidence="3" id="KW-0597">Phosphoprotein</keyword>
<dbReference type="InterPro" id="IPR001242">
    <property type="entry name" value="Condensation_dom"/>
</dbReference>
<dbReference type="GO" id="GO:0043041">
    <property type="term" value="P:amino acid activation for nonribosomal peptide biosynthetic process"/>
    <property type="evidence" value="ECO:0007669"/>
    <property type="project" value="TreeGrafter"/>
</dbReference>
<dbReference type="PROSITE" id="PS00455">
    <property type="entry name" value="AMP_BINDING"/>
    <property type="match status" value="1"/>
</dbReference>
<dbReference type="EMBL" id="BOQP01000004">
    <property type="protein sequence ID" value="GIM67834.1"/>
    <property type="molecule type" value="Genomic_DNA"/>
</dbReference>
<dbReference type="Pfam" id="PF00975">
    <property type="entry name" value="Thioesterase"/>
    <property type="match status" value="1"/>
</dbReference>
<dbReference type="Gene3D" id="3.30.559.10">
    <property type="entry name" value="Chloramphenicol acetyltransferase-like domain"/>
    <property type="match status" value="1"/>
</dbReference>
<evidence type="ECO:0000313" key="5">
    <source>
        <dbReference type="EMBL" id="GIM67834.1"/>
    </source>
</evidence>
<dbReference type="SUPFAM" id="SSF56801">
    <property type="entry name" value="Acetyl-CoA synthetase-like"/>
    <property type="match status" value="1"/>
</dbReference>
<dbReference type="InterPro" id="IPR029058">
    <property type="entry name" value="AB_hydrolase_fold"/>
</dbReference>
<evidence type="ECO:0000259" key="4">
    <source>
        <dbReference type="PROSITE" id="PS50075"/>
    </source>
</evidence>
<dbReference type="FunFam" id="2.30.38.10:FF:000001">
    <property type="entry name" value="Non-ribosomal peptide synthetase PvdI"/>
    <property type="match status" value="1"/>
</dbReference>
<dbReference type="SUPFAM" id="SSF47336">
    <property type="entry name" value="ACP-like"/>
    <property type="match status" value="1"/>
</dbReference>
<keyword evidence="6" id="KW-1185">Reference proteome</keyword>
<protein>
    <recommendedName>
        <fullName evidence="4">Carrier domain-containing protein</fullName>
    </recommendedName>
</protein>
<dbReference type="Gene3D" id="3.30.300.30">
    <property type="match status" value="1"/>
</dbReference>
<dbReference type="InterPro" id="IPR000873">
    <property type="entry name" value="AMP-dep_synth/lig_dom"/>
</dbReference>
<dbReference type="Proteomes" id="UP000680865">
    <property type="component" value="Unassembled WGS sequence"/>
</dbReference>
<comment type="caution">
    <text evidence="5">The sequence shown here is derived from an EMBL/GenBank/DDBJ whole genome shotgun (WGS) entry which is preliminary data.</text>
</comment>
<dbReference type="GO" id="GO:0008610">
    <property type="term" value="P:lipid biosynthetic process"/>
    <property type="evidence" value="ECO:0007669"/>
    <property type="project" value="UniProtKB-ARBA"/>
</dbReference>
<feature type="domain" description="Carrier" evidence="4">
    <location>
        <begin position="1018"/>
        <end position="1094"/>
    </location>
</feature>
<dbReference type="InterPro" id="IPR009081">
    <property type="entry name" value="PP-bd_ACP"/>
</dbReference>
<dbReference type="Pfam" id="PF13193">
    <property type="entry name" value="AMP-binding_C"/>
    <property type="match status" value="1"/>
</dbReference>
<dbReference type="InterPro" id="IPR020845">
    <property type="entry name" value="AMP-binding_CS"/>
</dbReference>
<dbReference type="PANTHER" id="PTHR45527:SF1">
    <property type="entry name" value="FATTY ACID SYNTHASE"/>
    <property type="match status" value="1"/>
</dbReference>
<dbReference type="InterPro" id="IPR023213">
    <property type="entry name" value="CAT-like_dom_sf"/>
</dbReference>
<gene>
    <name evidence="5" type="ORF">Aco04nite_08050</name>
</gene>
<dbReference type="PROSITE" id="PS50075">
    <property type="entry name" value="CARRIER"/>
    <property type="match status" value="1"/>
</dbReference>
<dbReference type="Pfam" id="PF00668">
    <property type="entry name" value="Condensation"/>
    <property type="match status" value="1"/>
</dbReference>
<organism evidence="5 6">
    <name type="scientific">Winogradskya consettensis</name>
    <dbReference type="NCBI Taxonomy" id="113560"/>
    <lineage>
        <taxon>Bacteria</taxon>
        <taxon>Bacillati</taxon>
        <taxon>Actinomycetota</taxon>
        <taxon>Actinomycetes</taxon>
        <taxon>Micromonosporales</taxon>
        <taxon>Micromonosporaceae</taxon>
        <taxon>Winogradskya</taxon>
    </lineage>
</organism>
<dbReference type="SUPFAM" id="SSF53474">
    <property type="entry name" value="alpha/beta-Hydrolases"/>
    <property type="match status" value="1"/>
</dbReference>
<dbReference type="InterPro" id="IPR045851">
    <property type="entry name" value="AMP-bd_C_sf"/>
</dbReference>
<dbReference type="FunFam" id="3.40.50.12780:FF:000012">
    <property type="entry name" value="Non-ribosomal peptide synthetase"/>
    <property type="match status" value="1"/>
</dbReference>
<dbReference type="PROSITE" id="PS00012">
    <property type="entry name" value="PHOSPHOPANTETHEINE"/>
    <property type="match status" value="1"/>
</dbReference>
<dbReference type="CDD" id="cd19531">
    <property type="entry name" value="LCL_NRPS-like"/>
    <property type="match status" value="1"/>
</dbReference>
<comment type="cofactor">
    <cofactor evidence="1">
        <name>pantetheine 4'-phosphate</name>
        <dbReference type="ChEBI" id="CHEBI:47942"/>
    </cofactor>
</comment>
<dbReference type="Gene3D" id="3.40.50.1820">
    <property type="entry name" value="alpha/beta hydrolase"/>
    <property type="match status" value="1"/>
</dbReference>
<accession>A0A919VLK9</accession>
<dbReference type="GO" id="GO:0044550">
    <property type="term" value="P:secondary metabolite biosynthetic process"/>
    <property type="evidence" value="ECO:0007669"/>
    <property type="project" value="TreeGrafter"/>
</dbReference>
<dbReference type="InterPro" id="IPR036736">
    <property type="entry name" value="ACP-like_sf"/>
</dbReference>
<sequence>MPQGTEHLAHLSGDQRERLLRKLRAARAGTTQDRVVPVGRDAALPLSAAQQGLWLLAQVDEQATTYNTPLAMRVSGALDAGLLGAALRQVVERHEVLRTTYQDTPDGPRQRVRPQPAPDLLTVREEPGLTGAGRDAAATRIAGEQARRTFDLSRDPVLRATLVRFAPDDHLLVLALHHIATDAWSTGRLIGELTECYTAAAQGRAPRLAELAVQYADFAVWQQRRFATGATKASLAYWQEQLAGIGELDFPADRPVPAEPSGTGAVVSTLLPAELHRGAHALAAQTGTRVLSVVTAAYAAVLAAVTGKDDIALGTVFSGRLRTEIEPLIGMFAGTAVLRISTGGDPSFRELLARTGTVLSQAHAHQEVPFEQVVAELAPQRRPGRNPLFQFAVHAGDPAPAPITMGEVVLTPVPAHAGAARFDCTVAVAERPEQGGIELAAEYATELFDAGRIQHLLEHTHLLLAAALADPDAPVSTLPLLTPGELAFLDTVNNTAVDVPAPGAVELFAAQVARTPDAPAVTHRGTTLSYAELDRRANRVAHRLRELGVGAGALVGVCVHRSTDLVTAMLGVHKAGAAYVPLDPDYPAARIELVLSASAAAAVLVDERGRASLPDTSAAVVDVADLPADAADGDPGLVPAERDLAYVIFTSGSTGTPKGVMVEHAQLRNLLVAADPMAGGRTPGTWLAVTSVSFDISVVEVFWALVRGFHVVVAEGRVDQLLGAGGDGSADEPATLRELITRHAVTHLQCTPALAELLVDDDASRAALGGVSRMIVGGEALPAPLARRLRDALAGELVNGYGPTEAAVYATAVEVSAADADGTGTVSIGGPLANTTAYVLDRWGRPQPVGVPGELYIGGAGVSRGYHAQPALTAGRFVPDPFGGPGRRLYRTGDLVRLTHDGVLDFLGRTDHQVKVRGFRIELGEVETVLRAHPAVLSAVVVAGGAPASRFLAAYVVGVDGARTDATELREFCQRKLPEHMVPARWQWLEAFPLTPNGKVDRSALPELDAPVSGADAVPRTARERELAAVWAAALGLPLEVIGVHDNFFALGGHSVTVTRAVSIAAARGVPLTVRELFTHQSIAELARAGAPAGPALPAGVVAISPAGSLAPLFCLHSSTGTALPYLPLDGNLHPDRPCYAIEADPVVATIDELSDRAVTLITAVRPAGPYHLAGWSLGGGLAWAVAARLQALGHDVASLTLIDTHPPVVRAQPPSHADGVRSFAHTVARSPLPLDLPADASDEEQLAVAVTALQDAGLVRPGDRADVLGRGRLFIALMAAASTWRPEAYKGAVDLVVAADPGSVRELVDGWTRWTDGPLRTRVVPGDHFSMVDEAHAAGLGRVLEGIMTFPDVHK</sequence>
<dbReference type="GO" id="GO:0003824">
    <property type="term" value="F:catalytic activity"/>
    <property type="evidence" value="ECO:0007669"/>
    <property type="project" value="InterPro"/>
</dbReference>
<evidence type="ECO:0000256" key="3">
    <source>
        <dbReference type="ARBA" id="ARBA00022553"/>
    </source>
</evidence>
<reference evidence="5" key="1">
    <citation type="submission" date="2021-03" db="EMBL/GenBank/DDBJ databases">
        <title>Whole genome shotgun sequence of Actinoplanes consettensis NBRC 14913.</title>
        <authorList>
            <person name="Komaki H."/>
            <person name="Tamura T."/>
        </authorList>
    </citation>
    <scope>NUCLEOTIDE SEQUENCE</scope>
    <source>
        <strain evidence="5">NBRC 14913</strain>
    </source>
</reference>
<name>A0A919VLK9_9ACTN</name>
<dbReference type="RefSeq" id="WP_212995806.1">
    <property type="nucleotide sequence ID" value="NZ_BAAATW010000002.1"/>
</dbReference>
<dbReference type="InterPro" id="IPR006162">
    <property type="entry name" value="Ppantetheine_attach_site"/>
</dbReference>
<dbReference type="GO" id="GO:0031177">
    <property type="term" value="F:phosphopantetheine binding"/>
    <property type="evidence" value="ECO:0007669"/>
    <property type="project" value="TreeGrafter"/>
</dbReference>
<evidence type="ECO:0000256" key="1">
    <source>
        <dbReference type="ARBA" id="ARBA00001957"/>
    </source>
</evidence>
<dbReference type="InterPro" id="IPR020802">
    <property type="entry name" value="TesA-like"/>
</dbReference>
<dbReference type="FunFam" id="3.40.50.980:FF:000001">
    <property type="entry name" value="Non-ribosomal peptide synthetase"/>
    <property type="match status" value="1"/>
</dbReference>
<dbReference type="InterPro" id="IPR010071">
    <property type="entry name" value="AA_adenyl_dom"/>
</dbReference>
<keyword evidence="2" id="KW-0596">Phosphopantetheine</keyword>
<dbReference type="SUPFAM" id="SSF52777">
    <property type="entry name" value="CoA-dependent acyltransferases"/>
    <property type="match status" value="2"/>
</dbReference>
<dbReference type="Pfam" id="PF00550">
    <property type="entry name" value="PP-binding"/>
    <property type="match status" value="1"/>
</dbReference>
<proteinExistence type="predicted"/>
<evidence type="ECO:0000313" key="6">
    <source>
        <dbReference type="Proteomes" id="UP000680865"/>
    </source>
</evidence>
<dbReference type="PANTHER" id="PTHR45527">
    <property type="entry name" value="NONRIBOSOMAL PEPTIDE SYNTHETASE"/>
    <property type="match status" value="1"/>
</dbReference>
<dbReference type="GO" id="GO:0005829">
    <property type="term" value="C:cytosol"/>
    <property type="evidence" value="ECO:0007669"/>
    <property type="project" value="TreeGrafter"/>
</dbReference>
<dbReference type="InterPro" id="IPR025110">
    <property type="entry name" value="AMP-bd_C"/>
</dbReference>